<dbReference type="InterPro" id="IPR029044">
    <property type="entry name" value="Nucleotide-diphossugar_trans"/>
</dbReference>
<evidence type="ECO:0000256" key="1">
    <source>
        <dbReference type="ARBA" id="ARBA00006739"/>
    </source>
</evidence>
<dbReference type="PANTHER" id="PTHR43179:SF12">
    <property type="entry name" value="GALACTOFURANOSYLTRANSFERASE GLFT2"/>
    <property type="match status" value="1"/>
</dbReference>
<protein>
    <recommendedName>
        <fullName evidence="6">Glycosyl transferase family 2</fullName>
    </recommendedName>
</protein>
<keyword evidence="3" id="KW-0808">Transferase</keyword>
<evidence type="ECO:0000313" key="5">
    <source>
        <dbReference type="Proteomes" id="UP000437065"/>
    </source>
</evidence>
<proteinExistence type="inferred from homology"/>
<reference evidence="4 5" key="1">
    <citation type="submission" date="2019-12" db="EMBL/GenBank/DDBJ databases">
        <title>Isolation and characterization of three novel carbon monoxide-oxidizing members of Halobacteria from salione crusts and soils.</title>
        <authorList>
            <person name="Myers M.R."/>
            <person name="King G.M."/>
        </authorList>
    </citation>
    <scope>NUCLEOTIDE SEQUENCE [LARGE SCALE GENOMIC DNA]</scope>
    <source>
        <strain evidence="4 5">WSA2</strain>
    </source>
</reference>
<comment type="caution">
    <text evidence="4">The sequence shown here is derived from an EMBL/GenBank/DDBJ whole genome shotgun (WGS) entry which is preliminary data.</text>
</comment>
<organism evidence="4 5">
    <name type="scientific">Halobaculum saliterrae</name>
    <dbReference type="NCBI Taxonomy" id="2073113"/>
    <lineage>
        <taxon>Archaea</taxon>
        <taxon>Methanobacteriati</taxon>
        <taxon>Methanobacteriota</taxon>
        <taxon>Stenosarchaea group</taxon>
        <taxon>Halobacteria</taxon>
        <taxon>Halobacteriales</taxon>
        <taxon>Haloferacaceae</taxon>
        <taxon>Halobaculum</taxon>
    </lineage>
</organism>
<dbReference type="Gene3D" id="3.90.550.10">
    <property type="entry name" value="Spore Coat Polysaccharide Biosynthesis Protein SpsA, Chain A"/>
    <property type="match status" value="1"/>
</dbReference>
<dbReference type="Proteomes" id="UP000437065">
    <property type="component" value="Unassembled WGS sequence"/>
</dbReference>
<evidence type="ECO:0000256" key="2">
    <source>
        <dbReference type="ARBA" id="ARBA00022676"/>
    </source>
</evidence>
<dbReference type="OrthoDB" id="46222at2157"/>
<evidence type="ECO:0000256" key="3">
    <source>
        <dbReference type="ARBA" id="ARBA00022679"/>
    </source>
</evidence>
<name>A0A6B0T5U6_9EURY</name>
<dbReference type="PANTHER" id="PTHR43179">
    <property type="entry name" value="RHAMNOSYLTRANSFERASE WBBL"/>
    <property type="match status" value="1"/>
</dbReference>
<dbReference type="SUPFAM" id="SSF53448">
    <property type="entry name" value="Nucleotide-diphospho-sugar transferases"/>
    <property type="match status" value="1"/>
</dbReference>
<dbReference type="RefSeq" id="WP_159667069.1">
    <property type="nucleotide sequence ID" value="NZ_WUUS01000006.1"/>
</dbReference>
<dbReference type="EMBL" id="WUUS01000006">
    <property type="protein sequence ID" value="MXR41869.1"/>
    <property type="molecule type" value="Genomic_DNA"/>
</dbReference>
<dbReference type="GO" id="GO:0016757">
    <property type="term" value="F:glycosyltransferase activity"/>
    <property type="evidence" value="ECO:0007669"/>
    <property type="project" value="UniProtKB-KW"/>
</dbReference>
<evidence type="ECO:0000313" key="4">
    <source>
        <dbReference type="EMBL" id="MXR41869.1"/>
    </source>
</evidence>
<gene>
    <name evidence="4" type="ORF">GRX01_11040</name>
</gene>
<sequence>MISPEEVSVVIPTLDPDPITLESVPDTVETAVVSEGNRAEARNLGAAQTDGKILVFCDDDITFEESFFWQHVREARQGLVIGLEDFDFGLLLTRFFVLSRQVFESLGGFDERLNHMEDTEFCLHALNKGLELRGLPRDSIHHEEHESVGQGTLQTLQATAYLCVRYPQYAPSLLKGVLNF</sequence>
<evidence type="ECO:0008006" key="6">
    <source>
        <dbReference type="Google" id="ProtNLM"/>
    </source>
</evidence>
<accession>A0A6B0T5U6</accession>
<keyword evidence="2" id="KW-0328">Glycosyltransferase</keyword>
<keyword evidence="5" id="KW-1185">Reference proteome</keyword>
<comment type="similarity">
    <text evidence="1">Belongs to the glycosyltransferase 2 family.</text>
</comment>
<dbReference type="AlphaFoldDB" id="A0A6B0T5U6"/>